<dbReference type="NCBIfam" id="TIGR00778">
    <property type="entry name" value="ahpD_dom"/>
    <property type="match status" value="1"/>
</dbReference>
<feature type="domain" description="Carboxymuconolactone decarboxylase-like" evidence="1">
    <location>
        <begin position="12"/>
        <end position="93"/>
    </location>
</feature>
<evidence type="ECO:0000259" key="1">
    <source>
        <dbReference type="Pfam" id="PF02627"/>
    </source>
</evidence>
<dbReference type="InterPro" id="IPR004675">
    <property type="entry name" value="AhpD_core"/>
</dbReference>
<dbReference type="SUPFAM" id="SSF69118">
    <property type="entry name" value="AhpD-like"/>
    <property type="match status" value="1"/>
</dbReference>
<accession>A0ABV1KYB4</accession>
<evidence type="ECO:0000313" key="3">
    <source>
        <dbReference type="Proteomes" id="UP001493487"/>
    </source>
</evidence>
<dbReference type="RefSeq" id="WP_232184748.1">
    <property type="nucleotide sequence ID" value="NZ_JAIOAP010000003.1"/>
</dbReference>
<dbReference type="InterPro" id="IPR029032">
    <property type="entry name" value="AhpD-like"/>
</dbReference>
<dbReference type="InterPro" id="IPR003779">
    <property type="entry name" value="CMD-like"/>
</dbReference>
<organism evidence="2 3">
    <name type="scientific">Cohnella silvisoli</name>
    <dbReference type="NCBI Taxonomy" id="2873699"/>
    <lineage>
        <taxon>Bacteria</taxon>
        <taxon>Bacillati</taxon>
        <taxon>Bacillota</taxon>
        <taxon>Bacilli</taxon>
        <taxon>Bacillales</taxon>
        <taxon>Paenibacillaceae</taxon>
        <taxon>Cohnella</taxon>
    </lineage>
</organism>
<sequence length="147" mass="17209">MEVRMNHGAVQPEVLKKMLQLEQFMSECGLEKTLYELIKLRASQINGCAYCMDMHSRDLRKMGEPEERIYLLSVWRETPIYSDREKAVLALTEAVTLIAQDGLPNEIYEQVRVHFDEREFMNMIMAINVINSWNRIAISTRMFPGCF</sequence>
<keyword evidence="3" id="KW-1185">Reference proteome</keyword>
<name>A0ABV1KYB4_9BACL</name>
<reference evidence="2 3" key="1">
    <citation type="journal article" date="2023" name="Genome Announc.">
        <title>Pan-Genome Analyses of the Genus Cohnella and Proposal of the Novel Species Cohnella silvisoli sp. nov., Isolated from Forest Soil.</title>
        <authorList>
            <person name="Wang C."/>
            <person name="Mao L."/>
            <person name="Bao G."/>
            <person name="Zhu H."/>
        </authorList>
    </citation>
    <scope>NUCLEOTIDE SEQUENCE [LARGE SCALE GENOMIC DNA]</scope>
    <source>
        <strain evidence="2 3">NL03-T5-1</strain>
    </source>
</reference>
<evidence type="ECO:0000313" key="2">
    <source>
        <dbReference type="EMBL" id="MEQ4485046.1"/>
    </source>
</evidence>
<dbReference type="PANTHER" id="PTHR34846">
    <property type="entry name" value="4-CARBOXYMUCONOLACTONE DECARBOXYLASE FAMILY PROTEIN (AFU_ORTHOLOGUE AFUA_6G11590)"/>
    <property type="match status" value="1"/>
</dbReference>
<comment type="caution">
    <text evidence="2">The sequence shown here is derived from an EMBL/GenBank/DDBJ whole genome shotgun (WGS) entry which is preliminary data.</text>
</comment>
<dbReference type="Proteomes" id="UP001493487">
    <property type="component" value="Unassembled WGS sequence"/>
</dbReference>
<dbReference type="PANTHER" id="PTHR34846:SF10">
    <property type="entry name" value="CYTOPLASMIC PROTEIN"/>
    <property type="match status" value="1"/>
</dbReference>
<gene>
    <name evidence="2" type="ORF">QJS35_21900</name>
</gene>
<dbReference type="Gene3D" id="1.20.1290.10">
    <property type="entry name" value="AhpD-like"/>
    <property type="match status" value="1"/>
</dbReference>
<dbReference type="EMBL" id="JASKHM010000013">
    <property type="protein sequence ID" value="MEQ4485046.1"/>
    <property type="molecule type" value="Genomic_DNA"/>
</dbReference>
<dbReference type="Pfam" id="PF02627">
    <property type="entry name" value="CMD"/>
    <property type="match status" value="1"/>
</dbReference>
<proteinExistence type="predicted"/>
<protein>
    <submittedName>
        <fullName evidence="2">Carboxymuconolactone decarboxylase family protein</fullName>
    </submittedName>
</protein>